<dbReference type="InterPro" id="IPR007050">
    <property type="entry name" value="HTH_bacterioopsin"/>
</dbReference>
<name>A0ABD5SRS2_9EURY</name>
<keyword evidence="2" id="KW-0804">Transcription</keyword>
<reference evidence="5 6" key="1">
    <citation type="journal article" date="2019" name="Int. J. Syst. Evol. Microbiol.">
        <title>The Global Catalogue of Microorganisms (GCM) 10K type strain sequencing project: providing services to taxonomists for standard genome sequencing and annotation.</title>
        <authorList>
            <consortium name="The Broad Institute Genomics Platform"/>
            <consortium name="The Broad Institute Genome Sequencing Center for Infectious Disease"/>
            <person name="Wu L."/>
            <person name="Ma J."/>
        </authorList>
    </citation>
    <scope>NUCLEOTIDE SEQUENCE [LARGE SCALE GENOMIC DNA]</scope>
    <source>
        <strain evidence="5 6">LMG 29247</strain>
    </source>
</reference>
<evidence type="ECO:0000259" key="4">
    <source>
        <dbReference type="Pfam" id="PF15915"/>
    </source>
</evidence>
<feature type="domain" description="HTH bat-type" evidence="3">
    <location>
        <begin position="157"/>
        <end position="208"/>
    </location>
</feature>
<dbReference type="SUPFAM" id="SSF88659">
    <property type="entry name" value="Sigma3 and sigma4 domains of RNA polymerase sigma factors"/>
    <property type="match status" value="1"/>
</dbReference>
<evidence type="ECO:0000313" key="6">
    <source>
        <dbReference type="Proteomes" id="UP001596383"/>
    </source>
</evidence>
<evidence type="ECO:0000313" key="5">
    <source>
        <dbReference type="EMBL" id="MFC6767629.1"/>
    </source>
</evidence>
<dbReference type="Gene3D" id="1.10.10.10">
    <property type="entry name" value="Winged helix-like DNA-binding domain superfamily/Winged helix DNA-binding domain"/>
    <property type="match status" value="1"/>
</dbReference>
<feature type="domain" description="Bacterioopsin transcriptional activator GAF and HTH associated" evidence="4">
    <location>
        <begin position="6"/>
        <end position="134"/>
    </location>
</feature>
<evidence type="ECO:0000259" key="3">
    <source>
        <dbReference type="Pfam" id="PF04967"/>
    </source>
</evidence>
<organism evidence="5 6">
    <name type="scientific">Natrinema soli</name>
    <dbReference type="NCBI Taxonomy" id="1930624"/>
    <lineage>
        <taxon>Archaea</taxon>
        <taxon>Methanobacteriati</taxon>
        <taxon>Methanobacteriota</taxon>
        <taxon>Stenosarchaea group</taxon>
        <taxon>Halobacteria</taxon>
        <taxon>Halobacteriales</taxon>
        <taxon>Natrialbaceae</taxon>
        <taxon>Natrinema</taxon>
    </lineage>
</organism>
<dbReference type="InterPro" id="IPR013324">
    <property type="entry name" value="RNA_pol_sigma_r3/r4-like"/>
</dbReference>
<gene>
    <name evidence="5" type="ORF">ACFQE6_22350</name>
</gene>
<dbReference type="Pfam" id="PF04967">
    <property type="entry name" value="HTH_10"/>
    <property type="match status" value="1"/>
</dbReference>
<keyword evidence="6" id="KW-1185">Reference proteome</keyword>
<proteinExistence type="predicted"/>
<dbReference type="InterPro" id="IPR036388">
    <property type="entry name" value="WH-like_DNA-bd_sf"/>
</dbReference>
<dbReference type="EMBL" id="JBHSWV010000407">
    <property type="protein sequence ID" value="MFC6767629.1"/>
    <property type="molecule type" value="Genomic_DNA"/>
</dbReference>
<evidence type="ECO:0000256" key="1">
    <source>
        <dbReference type="ARBA" id="ARBA00023015"/>
    </source>
</evidence>
<protein>
    <submittedName>
        <fullName evidence="5">Helix-turn-helix domain-containing protein</fullName>
    </submittedName>
</protein>
<evidence type="ECO:0000256" key="2">
    <source>
        <dbReference type="ARBA" id="ARBA00023163"/>
    </source>
</evidence>
<sequence length="219" mass="24738">MSVIAEFTLSTEEFVFGSALATIEEMVLELEAIVPTGNRVVPYFWATGEDFESFERHVLSDPDIESITQLDRIDKTALYRAEWSHDVDGLLDGLAGTEAVVLEASTMKEGWHFRVRFLNHDLLGQFYNFCTEQDISIHVERVYTLTEASRAGQIFELTSKQRKAIVLAVQYGYFKVPRETTLSEIADELDISQQAASKRVRRGADKVLRNALLAPGERS</sequence>
<dbReference type="AlphaFoldDB" id="A0ABD5SRS2"/>
<dbReference type="PANTHER" id="PTHR34236">
    <property type="entry name" value="DIMETHYL SULFOXIDE REDUCTASE TRANSCRIPTIONAL ACTIVATOR"/>
    <property type="match status" value="1"/>
</dbReference>
<comment type="caution">
    <text evidence="5">The sequence shown here is derived from an EMBL/GenBank/DDBJ whole genome shotgun (WGS) entry which is preliminary data.</text>
</comment>
<dbReference type="Pfam" id="PF15915">
    <property type="entry name" value="BAT"/>
    <property type="match status" value="1"/>
</dbReference>
<dbReference type="RefSeq" id="WP_273740492.1">
    <property type="nucleotide sequence ID" value="NZ_JAQIVI010000407.1"/>
</dbReference>
<keyword evidence="1" id="KW-0805">Transcription regulation</keyword>
<dbReference type="Proteomes" id="UP001596383">
    <property type="component" value="Unassembled WGS sequence"/>
</dbReference>
<dbReference type="PANTHER" id="PTHR34236:SF1">
    <property type="entry name" value="DIMETHYL SULFOXIDE REDUCTASE TRANSCRIPTIONAL ACTIVATOR"/>
    <property type="match status" value="1"/>
</dbReference>
<dbReference type="InterPro" id="IPR031803">
    <property type="entry name" value="BAT_GAF/HTH-assoc"/>
</dbReference>
<accession>A0ABD5SRS2</accession>